<evidence type="ECO:0000313" key="8">
    <source>
        <dbReference type="Proteomes" id="UP000247892"/>
    </source>
</evidence>
<evidence type="ECO:0000256" key="2">
    <source>
        <dbReference type="ARBA" id="ARBA00022617"/>
    </source>
</evidence>
<dbReference type="AlphaFoldDB" id="A0A318LLA9"/>
<dbReference type="GO" id="GO:0016705">
    <property type="term" value="F:oxidoreductase activity, acting on paired donors, with incorporation or reduction of molecular oxygen"/>
    <property type="evidence" value="ECO:0007669"/>
    <property type="project" value="InterPro"/>
</dbReference>
<comment type="caution">
    <text evidence="7">The sequence shown here is derived from an EMBL/GenBank/DDBJ whole genome shotgun (WGS) entry which is preliminary data.</text>
</comment>
<sequence length="397" mass="42288">MTSAVPEISLADPAVITDPFAAYAPVRERSAVARLTVPGLAPMWGVLRHAEARAMLGDPRFELSEETFALRPDVPEDCKPYLRTMQEMEGAEHARLRRLVAPAFTARRAQSFRPPIERIVDGLLDELTGHAGTGSVDLLRHFARPLPMDVICELVGIPGADRPRWREYGSAVAAGAGEEFGTAIPGIIEGAREAVAARRAEPADDLIGDLIRAQAEDGDRLSDVELVTLVWSVVLGGQTPTNLIANCVATLLANPGQLALLRENPALLPGAVEELTRWCGPQLLTMPRFAREDTELAGVPVGKGDSVTVVLASVNRDPRVFADPGTLDVTRAGNGPGHLGYAHGPHFCLGAALARVQTEVALAALLRRFPALAAAGEAPRMPDPGTWRLTALPVTLG</sequence>
<dbReference type="Gene3D" id="1.10.630.10">
    <property type="entry name" value="Cytochrome P450"/>
    <property type="match status" value="1"/>
</dbReference>
<comment type="similarity">
    <text evidence="1">Belongs to the cytochrome P450 family.</text>
</comment>
<keyword evidence="4" id="KW-0560">Oxidoreductase</keyword>
<dbReference type="OrthoDB" id="4133219at2"/>
<evidence type="ECO:0000313" key="7">
    <source>
        <dbReference type="EMBL" id="PXY34108.1"/>
    </source>
</evidence>
<dbReference type="PANTHER" id="PTHR46696:SF1">
    <property type="entry name" value="CYTOCHROME P450 YJIB-RELATED"/>
    <property type="match status" value="1"/>
</dbReference>
<proteinExistence type="inferred from homology"/>
<name>A0A318LLA9_9PSEU</name>
<dbReference type="InterPro" id="IPR001128">
    <property type="entry name" value="Cyt_P450"/>
</dbReference>
<evidence type="ECO:0000256" key="1">
    <source>
        <dbReference type="ARBA" id="ARBA00010617"/>
    </source>
</evidence>
<keyword evidence="6" id="KW-0503">Monooxygenase</keyword>
<dbReference type="FunFam" id="1.10.630.10:FF:000018">
    <property type="entry name" value="Cytochrome P450 monooxygenase"/>
    <property type="match status" value="1"/>
</dbReference>
<evidence type="ECO:0000256" key="6">
    <source>
        <dbReference type="ARBA" id="ARBA00023033"/>
    </source>
</evidence>
<accession>A0A318LLA9</accession>
<dbReference type="GO" id="GO:0005506">
    <property type="term" value="F:iron ion binding"/>
    <property type="evidence" value="ECO:0007669"/>
    <property type="project" value="InterPro"/>
</dbReference>
<dbReference type="InterPro" id="IPR002397">
    <property type="entry name" value="Cyt_P450_B"/>
</dbReference>
<evidence type="ECO:0000256" key="4">
    <source>
        <dbReference type="ARBA" id="ARBA00023002"/>
    </source>
</evidence>
<dbReference type="GO" id="GO:0004497">
    <property type="term" value="F:monooxygenase activity"/>
    <property type="evidence" value="ECO:0007669"/>
    <property type="project" value="UniProtKB-KW"/>
</dbReference>
<reference evidence="7 8" key="1">
    <citation type="submission" date="2016-07" db="EMBL/GenBank/DDBJ databases">
        <title>Draft genome sequence of Prauserella sp. YIM 121212, isolated from alkaline soil.</title>
        <authorList>
            <person name="Ruckert C."/>
            <person name="Albersmeier A."/>
            <person name="Jiang C.-L."/>
            <person name="Jiang Y."/>
            <person name="Kalinowski J."/>
            <person name="Schneider O."/>
            <person name="Winkler A."/>
            <person name="Zotchev S.B."/>
        </authorList>
    </citation>
    <scope>NUCLEOTIDE SEQUENCE [LARGE SCALE GENOMIC DNA]</scope>
    <source>
        <strain evidence="7 8">YIM 121212</strain>
    </source>
</reference>
<dbReference type="GO" id="GO:0020037">
    <property type="term" value="F:heme binding"/>
    <property type="evidence" value="ECO:0007669"/>
    <property type="project" value="InterPro"/>
</dbReference>
<evidence type="ECO:0000256" key="5">
    <source>
        <dbReference type="ARBA" id="ARBA00023004"/>
    </source>
</evidence>
<dbReference type="SUPFAM" id="SSF48264">
    <property type="entry name" value="Cytochrome P450"/>
    <property type="match status" value="1"/>
</dbReference>
<protein>
    <submittedName>
        <fullName evidence="7">Cytochrome</fullName>
    </submittedName>
</protein>
<dbReference type="PRINTS" id="PR00359">
    <property type="entry name" value="BP450"/>
</dbReference>
<dbReference type="PANTHER" id="PTHR46696">
    <property type="entry name" value="P450, PUTATIVE (EUROFUNG)-RELATED"/>
    <property type="match status" value="1"/>
</dbReference>
<dbReference type="RefSeq" id="WP_110338240.1">
    <property type="nucleotide sequence ID" value="NZ_MASU01000006.1"/>
</dbReference>
<keyword evidence="5" id="KW-0408">Iron</keyword>
<dbReference type="EMBL" id="MASU01000006">
    <property type="protein sequence ID" value="PXY34108.1"/>
    <property type="molecule type" value="Genomic_DNA"/>
</dbReference>
<dbReference type="Proteomes" id="UP000247892">
    <property type="component" value="Unassembled WGS sequence"/>
</dbReference>
<dbReference type="InterPro" id="IPR036396">
    <property type="entry name" value="Cyt_P450_sf"/>
</dbReference>
<evidence type="ECO:0000256" key="3">
    <source>
        <dbReference type="ARBA" id="ARBA00022723"/>
    </source>
</evidence>
<dbReference type="Pfam" id="PF00067">
    <property type="entry name" value="p450"/>
    <property type="match status" value="1"/>
</dbReference>
<organism evidence="7 8">
    <name type="scientific">Prauserella flavalba</name>
    <dbReference type="NCBI Taxonomy" id="1477506"/>
    <lineage>
        <taxon>Bacteria</taxon>
        <taxon>Bacillati</taxon>
        <taxon>Actinomycetota</taxon>
        <taxon>Actinomycetes</taxon>
        <taxon>Pseudonocardiales</taxon>
        <taxon>Pseudonocardiaceae</taxon>
        <taxon>Prauserella</taxon>
    </lineage>
</organism>
<dbReference type="CDD" id="cd11029">
    <property type="entry name" value="CYP107-like"/>
    <property type="match status" value="1"/>
</dbReference>
<gene>
    <name evidence="7" type="ORF">BA062_18135</name>
</gene>
<keyword evidence="3" id="KW-0479">Metal-binding</keyword>
<keyword evidence="2" id="KW-0349">Heme</keyword>
<keyword evidence="8" id="KW-1185">Reference proteome</keyword>